<accession>A0ABU9Q631</accession>
<organism evidence="1 2">
    <name type="scientific">Paraburkholderia sabiae</name>
    <dbReference type="NCBI Taxonomy" id="273251"/>
    <lineage>
        <taxon>Bacteria</taxon>
        <taxon>Pseudomonadati</taxon>
        <taxon>Pseudomonadota</taxon>
        <taxon>Betaproteobacteria</taxon>
        <taxon>Burkholderiales</taxon>
        <taxon>Burkholderiaceae</taxon>
        <taxon>Paraburkholderia</taxon>
    </lineage>
</organism>
<dbReference type="Pfam" id="PF16867">
    <property type="entry name" value="DMSP_lyase"/>
    <property type="match status" value="1"/>
</dbReference>
<name>A0ABU9Q631_9BURK</name>
<dbReference type="EMBL" id="JAZHGC010000003">
    <property type="protein sequence ID" value="MEM5284882.1"/>
    <property type="molecule type" value="Genomic_DNA"/>
</dbReference>
<reference evidence="1 2" key="1">
    <citation type="submission" date="2024-01" db="EMBL/GenBank/DDBJ databases">
        <title>The diversity of rhizobia nodulating Mimosa spp. in eleven states of Brazil covering several biomes is determined by host plant, location, and edaphic factors.</title>
        <authorList>
            <person name="Rouws L."/>
            <person name="Barauna A."/>
            <person name="Beukes C."/>
            <person name="De Faria S.M."/>
            <person name="Gross E."/>
            <person name="Dos Reis Junior F.B."/>
            <person name="Simon M."/>
            <person name="Maluk M."/>
            <person name="Odee D.W."/>
            <person name="Kenicer G."/>
            <person name="Young J.P.W."/>
            <person name="Reis V.M."/>
            <person name="Zilli J."/>
            <person name="James E.K."/>
        </authorList>
    </citation>
    <scope>NUCLEOTIDE SEQUENCE [LARGE SCALE GENOMIC DNA]</scope>
    <source>
        <strain evidence="1 2">JPY77</strain>
    </source>
</reference>
<protein>
    <submittedName>
        <fullName evidence="1">Dimethylsulfoniopropionate lyase</fullName>
    </submittedName>
</protein>
<keyword evidence="1" id="KW-0456">Lyase</keyword>
<sequence length="196" mass="21491">MSNRPEHIETFVRIAEDLFQSDKLPEAGRAVASRIFERLRIPSDDGKRHTTRYPACEFIDAALAPVIDLPTQIGAAARTIKLLEPALGWTRRTTGSHGSDNYIEGHVHGMICGPGGAESRYDVQLGFSVMAPNVRYPDHSHPPEEAYVLFTAGEFRQKDGDWVNPGIGGGIHNAPGSQHAMRSGSNPFLAMWCLLT</sequence>
<keyword evidence="2" id="KW-1185">Reference proteome</keyword>
<dbReference type="RefSeq" id="WP_201649489.1">
    <property type="nucleotide sequence ID" value="NZ_CAJHCS010000005.1"/>
</dbReference>
<proteinExistence type="predicted"/>
<evidence type="ECO:0000313" key="2">
    <source>
        <dbReference type="Proteomes" id="UP001494588"/>
    </source>
</evidence>
<dbReference type="InterPro" id="IPR031723">
    <property type="entry name" value="DMSP_lyase"/>
</dbReference>
<dbReference type="Gene3D" id="2.60.120.10">
    <property type="entry name" value="Jelly Rolls"/>
    <property type="match status" value="1"/>
</dbReference>
<dbReference type="Proteomes" id="UP001494588">
    <property type="component" value="Unassembled WGS sequence"/>
</dbReference>
<evidence type="ECO:0000313" key="1">
    <source>
        <dbReference type="EMBL" id="MEM5284882.1"/>
    </source>
</evidence>
<gene>
    <name evidence="1" type="ORF">V4C55_04150</name>
</gene>
<comment type="caution">
    <text evidence="1">The sequence shown here is derived from an EMBL/GenBank/DDBJ whole genome shotgun (WGS) entry which is preliminary data.</text>
</comment>
<dbReference type="SUPFAM" id="SSF51182">
    <property type="entry name" value="RmlC-like cupins"/>
    <property type="match status" value="1"/>
</dbReference>
<dbReference type="InterPro" id="IPR014710">
    <property type="entry name" value="RmlC-like_jellyroll"/>
</dbReference>
<dbReference type="GO" id="GO:0016829">
    <property type="term" value="F:lyase activity"/>
    <property type="evidence" value="ECO:0007669"/>
    <property type="project" value="UniProtKB-KW"/>
</dbReference>
<dbReference type="InterPro" id="IPR011051">
    <property type="entry name" value="RmlC_Cupin_sf"/>
</dbReference>